<gene>
    <name evidence="1" type="ORF">LCGC14_3147910</name>
</gene>
<dbReference type="EMBL" id="LAZR01069210">
    <property type="protein sequence ID" value="KKK48164.1"/>
    <property type="molecule type" value="Genomic_DNA"/>
</dbReference>
<sequence>CKICRSVSNLTISEFMKRHAHGIALKYLPDCQIVKHHGGRKIAVKFPSDYTFFLKDEENGDSRRRKIRIWFTGVDYGYSIQAATN</sequence>
<organism evidence="1">
    <name type="scientific">marine sediment metagenome</name>
    <dbReference type="NCBI Taxonomy" id="412755"/>
    <lineage>
        <taxon>unclassified sequences</taxon>
        <taxon>metagenomes</taxon>
        <taxon>ecological metagenomes</taxon>
    </lineage>
</organism>
<feature type="non-terminal residue" evidence="1">
    <location>
        <position position="1"/>
    </location>
</feature>
<accession>A0A0F8Y1T1</accession>
<comment type="caution">
    <text evidence="1">The sequence shown here is derived from an EMBL/GenBank/DDBJ whole genome shotgun (WGS) entry which is preliminary data.</text>
</comment>
<protein>
    <submittedName>
        <fullName evidence="1">Uncharacterized protein</fullName>
    </submittedName>
</protein>
<evidence type="ECO:0000313" key="1">
    <source>
        <dbReference type="EMBL" id="KKK48164.1"/>
    </source>
</evidence>
<proteinExistence type="predicted"/>
<dbReference type="AlphaFoldDB" id="A0A0F8Y1T1"/>
<name>A0A0F8Y1T1_9ZZZZ</name>
<reference evidence="1" key="1">
    <citation type="journal article" date="2015" name="Nature">
        <title>Complex archaea that bridge the gap between prokaryotes and eukaryotes.</title>
        <authorList>
            <person name="Spang A."/>
            <person name="Saw J.H."/>
            <person name="Jorgensen S.L."/>
            <person name="Zaremba-Niedzwiedzka K."/>
            <person name="Martijn J."/>
            <person name="Lind A.E."/>
            <person name="van Eijk R."/>
            <person name="Schleper C."/>
            <person name="Guy L."/>
            <person name="Ettema T.J."/>
        </authorList>
    </citation>
    <scope>NUCLEOTIDE SEQUENCE</scope>
</reference>